<dbReference type="PANTHER" id="PTHR35046">
    <property type="entry name" value="ZINC KNUCKLE (CCHC-TYPE) FAMILY PROTEIN"/>
    <property type="match status" value="1"/>
</dbReference>
<dbReference type="InterPro" id="IPR043502">
    <property type="entry name" value="DNA/RNA_pol_sf"/>
</dbReference>
<feature type="compositionally biased region" description="Polar residues" evidence="1">
    <location>
        <begin position="48"/>
        <end position="62"/>
    </location>
</feature>
<evidence type="ECO:0000256" key="1">
    <source>
        <dbReference type="SAM" id="MobiDB-lite"/>
    </source>
</evidence>
<dbReference type="Gene3D" id="3.10.10.10">
    <property type="entry name" value="HIV Type 1 Reverse Transcriptase, subunit A, domain 1"/>
    <property type="match status" value="1"/>
</dbReference>
<organism evidence="2">
    <name type="scientific">Tanacetum cinerariifolium</name>
    <name type="common">Dalmatian daisy</name>
    <name type="synonym">Chrysanthemum cinerariifolium</name>
    <dbReference type="NCBI Taxonomy" id="118510"/>
    <lineage>
        <taxon>Eukaryota</taxon>
        <taxon>Viridiplantae</taxon>
        <taxon>Streptophyta</taxon>
        <taxon>Embryophyta</taxon>
        <taxon>Tracheophyta</taxon>
        <taxon>Spermatophyta</taxon>
        <taxon>Magnoliopsida</taxon>
        <taxon>eudicotyledons</taxon>
        <taxon>Gunneridae</taxon>
        <taxon>Pentapetalae</taxon>
        <taxon>asterids</taxon>
        <taxon>campanulids</taxon>
        <taxon>Asterales</taxon>
        <taxon>Asteraceae</taxon>
        <taxon>Asteroideae</taxon>
        <taxon>Anthemideae</taxon>
        <taxon>Anthemidinae</taxon>
        <taxon>Tanacetum</taxon>
    </lineage>
</organism>
<dbReference type="EMBL" id="BKCJ010530796">
    <property type="protein sequence ID" value="GFB00034.1"/>
    <property type="molecule type" value="Genomic_DNA"/>
</dbReference>
<protein>
    <submittedName>
        <fullName evidence="2">Transposon Ty3-I Gag-Pol polyprotein</fullName>
    </submittedName>
</protein>
<evidence type="ECO:0000313" key="2">
    <source>
        <dbReference type="EMBL" id="GFB00034.1"/>
    </source>
</evidence>
<name>A0A699KL29_TANCI</name>
<accession>A0A699KL29</accession>
<sequence>MYISGLNSSIQERLSLTPIWSVDQAQNMAMKAEMKASKTGVGFKRSNIESSSNYGSRPNRIQSTNPSTTITTSSSKASGSGMDKNKKSHPINSNPYARPTGAKCFWCGEPGPRGRKTIAMLPLGVVSPQTKLKNKTLVTLMASQKEFQAERKETGVSYALVVKGVKDVMENAIPVVIKPLLPEFRKIVTDDMPDALPPLRNIQHQIDLIPGASLPILPHYRMSPEESKILRKKIEELLKKGHIQESISLCAVPALFTPKKDGN</sequence>
<dbReference type="SUPFAM" id="SSF56672">
    <property type="entry name" value="DNA/RNA polymerases"/>
    <property type="match status" value="1"/>
</dbReference>
<comment type="caution">
    <text evidence="2">The sequence shown here is derived from an EMBL/GenBank/DDBJ whole genome shotgun (WGS) entry which is preliminary data.</text>
</comment>
<dbReference type="AlphaFoldDB" id="A0A699KL29"/>
<gene>
    <name evidence="2" type="ORF">Tci_672005</name>
</gene>
<reference evidence="2" key="1">
    <citation type="journal article" date="2019" name="Sci. Rep.">
        <title>Draft genome of Tanacetum cinerariifolium, the natural source of mosquito coil.</title>
        <authorList>
            <person name="Yamashiro T."/>
            <person name="Shiraishi A."/>
            <person name="Satake H."/>
            <person name="Nakayama K."/>
        </authorList>
    </citation>
    <scope>NUCLEOTIDE SEQUENCE</scope>
</reference>
<proteinExistence type="predicted"/>
<feature type="compositionally biased region" description="Low complexity" evidence="1">
    <location>
        <begin position="63"/>
        <end position="80"/>
    </location>
</feature>
<dbReference type="PANTHER" id="PTHR35046:SF18">
    <property type="entry name" value="RNA-DIRECTED DNA POLYMERASE"/>
    <property type="match status" value="1"/>
</dbReference>
<feature type="region of interest" description="Disordered" evidence="1">
    <location>
        <begin position="41"/>
        <end position="95"/>
    </location>
</feature>